<accession>A0A979GSA7</accession>
<evidence type="ECO:0000313" key="1">
    <source>
        <dbReference type="EMBL" id="ACU61293.1"/>
    </source>
</evidence>
<dbReference type="EMBL" id="CP001699">
    <property type="protein sequence ID" value="ACU61293.1"/>
    <property type="molecule type" value="Genomic_DNA"/>
</dbReference>
<protein>
    <recommendedName>
        <fullName evidence="3">ASCH domain-containing protein</fullName>
    </recommendedName>
</protein>
<name>A0A979GSA7_CHIPD</name>
<dbReference type="Proteomes" id="UP000002215">
    <property type="component" value="Chromosome"/>
</dbReference>
<evidence type="ECO:0008006" key="3">
    <source>
        <dbReference type="Google" id="ProtNLM"/>
    </source>
</evidence>
<dbReference type="RefSeq" id="WP_012791466.1">
    <property type="nucleotide sequence ID" value="NC_013132.1"/>
</dbReference>
<proteinExistence type="predicted"/>
<sequence length="216" mass="25203">MNKKPILFSAPMVQAILEGRKTVTRRIIKPRTPEDITRLMYMEEGIRPEEMKEEHIRCSCPYGRIGDILWVRESFNKTPDFGYAYNASQTNMGEEVRQEYLKAGQKWAKWKPSIHMPYDACRLFLKITDIRVERLQDITEDQAKAEGIEPLLMSGAQKAECGQLYRDYTKKPGLFNEGLRPIESFRSLWISINGEDNYNANPFVWAVSFERTEKPQ</sequence>
<organism evidence="1 2">
    <name type="scientific">Chitinophaga pinensis (strain ATCC 43595 / DSM 2588 / LMG 13176 / NBRC 15968 / NCIMB 11800 / UQM 2034)</name>
    <dbReference type="NCBI Taxonomy" id="485918"/>
    <lineage>
        <taxon>Bacteria</taxon>
        <taxon>Pseudomonadati</taxon>
        <taxon>Bacteroidota</taxon>
        <taxon>Chitinophagia</taxon>
        <taxon>Chitinophagales</taxon>
        <taxon>Chitinophagaceae</taxon>
        <taxon>Chitinophaga</taxon>
    </lineage>
</organism>
<evidence type="ECO:0000313" key="2">
    <source>
        <dbReference type="Proteomes" id="UP000002215"/>
    </source>
</evidence>
<dbReference type="KEGG" id="cpi:Cpin_3831"/>
<dbReference type="AlphaFoldDB" id="A0A979GSA7"/>
<gene>
    <name evidence="1" type="ordered locus">Cpin_3831</name>
</gene>
<dbReference type="OrthoDB" id="72471at2"/>
<reference evidence="2" key="1">
    <citation type="submission" date="2009-08" db="EMBL/GenBank/DDBJ databases">
        <title>The complete genome of Chitinophaga pinensis DSM 2588.</title>
        <authorList>
            <consortium name="US DOE Joint Genome Institute (JGI-PGF)"/>
            <person name="Lucas S."/>
            <person name="Copeland A."/>
            <person name="Lapidus A."/>
            <person name="Glavina del Rio T."/>
            <person name="Dalin E."/>
            <person name="Tice H."/>
            <person name="Bruce D."/>
            <person name="Goodwin L."/>
            <person name="Pitluck S."/>
            <person name="Kyrpides N."/>
            <person name="Mavromatis K."/>
            <person name="Ivanova N."/>
            <person name="Mikhailova N."/>
            <person name="Sims D."/>
            <person name="Meinche L."/>
            <person name="Brettin T."/>
            <person name="Detter J.C."/>
            <person name="Han C."/>
            <person name="Larimer F."/>
            <person name="Land M."/>
            <person name="Hauser L."/>
            <person name="Markowitz V."/>
            <person name="Cheng J.-F."/>
            <person name="Hugenholtz P."/>
            <person name="Woyke T."/>
            <person name="Wu D."/>
            <person name="Spring S."/>
            <person name="Klenk H.-P."/>
            <person name="Eisen J.A."/>
        </authorList>
    </citation>
    <scope>NUCLEOTIDE SEQUENCE [LARGE SCALE GENOMIC DNA]</scope>
    <source>
        <strain evidence="2">ATCC 43595 / DSM 2588 / LMG 13176 / NBRC 15968 / NCIMB 11800 / UQM 2034</strain>
    </source>
</reference>
<reference evidence="1 2" key="2">
    <citation type="journal article" date="2010" name="Stand. Genomic Sci.">
        <title>Complete genome sequence of Chitinophaga pinensis type strain (UQM 2034).</title>
        <authorList>
            <person name="Glavina Del Rio T."/>
            <person name="Abt B."/>
            <person name="Spring S."/>
            <person name="Lapidus A."/>
            <person name="Nolan M."/>
            <person name="Tice H."/>
            <person name="Copeland A."/>
            <person name="Cheng J.F."/>
            <person name="Chen F."/>
            <person name="Bruce D."/>
            <person name="Goodwin L."/>
            <person name="Pitluck S."/>
            <person name="Ivanova N."/>
            <person name="Mavromatis K."/>
            <person name="Mikhailova N."/>
            <person name="Pati A."/>
            <person name="Chen A."/>
            <person name="Palaniappan K."/>
            <person name="Land M."/>
            <person name="Hauser L."/>
            <person name="Chang Y.J."/>
            <person name="Jeffries C.D."/>
            <person name="Chain P."/>
            <person name="Saunders E."/>
            <person name="Detter J.C."/>
            <person name="Brettin T."/>
            <person name="Rohde M."/>
            <person name="Goker M."/>
            <person name="Bristow J."/>
            <person name="Eisen J.A."/>
            <person name="Markowitz V."/>
            <person name="Hugenholtz P."/>
            <person name="Kyrpides N.C."/>
            <person name="Klenk H.P."/>
            <person name="Lucas S."/>
        </authorList>
    </citation>
    <scope>NUCLEOTIDE SEQUENCE [LARGE SCALE GENOMIC DNA]</scope>
    <source>
        <strain evidence="2">ATCC 43595 / DSM 2588 / LMG 13176 / NBRC 15968 / NCIMB 11800 / UQM 2034</strain>
    </source>
</reference>